<dbReference type="InterPro" id="IPR004046">
    <property type="entry name" value="GST_C"/>
</dbReference>
<feature type="domain" description="GST N-terminal" evidence="1">
    <location>
        <begin position="1"/>
        <end position="81"/>
    </location>
</feature>
<evidence type="ECO:0000313" key="3">
    <source>
        <dbReference type="EMBL" id="MBR0648524.1"/>
    </source>
</evidence>
<comment type="caution">
    <text evidence="3">The sequence shown here is derived from an EMBL/GenBank/DDBJ whole genome shotgun (WGS) entry which is preliminary data.</text>
</comment>
<dbReference type="InterPro" id="IPR004045">
    <property type="entry name" value="Glutathione_S-Trfase_N"/>
</dbReference>
<dbReference type="EMBL" id="JAAEDI010000002">
    <property type="protein sequence ID" value="MBR0648524.1"/>
    <property type="molecule type" value="Genomic_DNA"/>
</dbReference>
<dbReference type="PROSITE" id="PS50405">
    <property type="entry name" value="GST_CTER"/>
    <property type="match status" value="1"/>
</dbReference>
<feature type="domain" description="GST C-terminal" evidence="2">
    <location>
        <begin position="87"/>
        <end position="210"/>
    </location>
</feature>
<dbReference type="RefSeq" id="WP_211865771.1">
    <property type="nucleotide sequence ID" value="NZ_JAAEDI010000002.1"/>
</dbReference>
<dbReference type="InterPro" id="IPR036282">
    <property type="entry name" value="Glutathione-S-Trfase_C_sf"/>
</dbReference>
<dbReference type="SUPFAM" id="SSF47616">
    <property type="entry name" value="GST C-terminal domain-like"/>
    <property type="match status" value="1"/>
</dbReference>
<dbReference type="Pfam" id="PF13417">
    <property type="entry name" value="GST_N_3"/>
    <property type="match status" value="1"/>
</dbReference>
<dbReference type="Proteomes" id="UP000698752">
    <property type="component" value="Unassembled WGS sequence"/>
</dbReference>
<dbReference type="SUPFAM" id="SSF52833">
    <property type="entry name" value="Thioredoxin-like"/>
    <property type="match status" value="1"/>
</dbReference>
<gene>
    <name evidence="3" type="ORF">GXW78_02525</name>
</gene>
<evidence type="ECO:0000259" key="1">
    <source>
        <dbReference type="PROSITE" id="PS50404"/>
    </source>
</evidence>
<dbReference type="InterPro" id="IPR036249">
    <property type="entry name" value="Thioredoxin-like_sf"/>
</dbReference>
<dbReference type="PANTHER" id="PTHR44051">
    <property type="entry name" value="GLUTATHIONE S-TRANSFERASE-RELATED"/>
    <property type="match status" value="1"/>
</dbReference>
<protein>
    <submittedName>
        <fullName evidence="3">Glutathione S-transferase family protein</fullName>
    </submittedName>
</protein>
<dbReference type="InterPro" id="IPR040079">
    <property type="entry name" value="Glutathione_S-Trfase"/>
</dbReference>
<name>A0ABS5EBY5_9PROT</name>
<dbReference type="PANTHER" id="PTHR44051:SF8">
    <property type="entry name" value="GLUTATHIONE S-TRANSFERASE GSTA"/>
    <property type="match status" value="1"/>
</dbReference>
<dbReference type="CDD" id="cd00570">
    <property type="entry name" value="GST_N_family"/>
    <property type="match status" value="1"/>
</dbReference>
<evidence type="ECO:0000313" key="4">
    <source>
        <dbReference type="Proteomes" id="UP000698752"/>
    </source>
</evidence>
<sequence length="219" mass="24526">MTLTLHAHPFAAFCQKALVALHENATPFALRHIDLRKEEDRAALIALWPFRKFPVLVDGDRVIAEATLVIDHLDRHHPGPTRFTPQDDDAAAEVRLIDRVIDNYVLVPMQKIATDPLRAEGERDPVGVEQARATMQTAYAWLDKRLAGRRWLAGEDFTLADCGAAPGLLYGDWSEPIPATCPALRQYRARLLTRPSVVTVVEAARPYRHLFPLGDPGRD</sequence>
<reference evidence="4" key="1">
    <citation type="journal article" date="2021" name="Syst. Appl. Microbiol.">
        <title>Roseomonas hellenica sp. nov., isolated from roots of wild-growing Alkanna tinctoria.</title>
        <authorList>
            <person name="Rat A."/>
            <person name="Naranjo H.D."/>
            <person name="Lebbe L."/>
            <person name="Cnockaert M."/>
            <person name="Krigas N."/>
            <person name="Grigoriadou K."/>
            <person name="Maloupa E."/>
            <person name="Willems A."/>
        </authorList>
    </citation>
    <scope>NUCLEOTIDE SEQUENCE [LARGE SCALE GENOMIC DNA]</scope>
    <source>
        <strain evidence="4">LMG 31159</strain>
    </source>
</reference>
<dbReference type="SFLD" id="SFLDS00019">
    <property type="entry name" value="Glutathione_Transferase_(cytos"/>
    <property type="match status" value="1"/>
</dbReference>
<dbReference type="SFLD" id="SFLDG00358">
    <property type="entry name" value="Main_(cytGST)"/>
    <property type="match status" value="1"/>
</dbReference>
<accession>A0ABS5EBY5</accession>
<evidence type="ECO:0000259" key="2">
    <source>
        <dbReference type="PROSITE" id="PS50405"/>
    </source>
</evidence>
<organism evidence="3 4">
    <name type="scientific">Neoroseomonas terrae</name>
    <dbReference type="NCBI Taxonomy" id="424799"/>
    <lineage>
        <taxon>Bacteria</taxon>
        <taxon>Pseudomonadati</taxon>
        <taxon>Pseudomonadota</taxon>
        <taxon>Alphaproteobacteria</taxon>
        <taxon>Acetobacterales</taxon>
        <taxon>Acetobacteraceae</taxon>
        <taxon>Neoroseomonas</taxon>
    </lineage>
</organism>
<keyword evidence="4" id="KW-1185">Reference proteome</keyword>
<dbReference type="InterPro" id="IPR010987">
    <property type="entry name" value="Glutathione-S-Trfase_C-like"/>
</dbReference>
<dbReference type="Gene3D" id="3.40.30.10">
    <property type="entry name" value="Glutaredoxin"/>
    <property type="match status" value="1"/>
</dbReference>
<dbReference type="PROSITE" id="PS50404">
    <property type="entry name" value="GST_NTER"/>
    <property type="match status" value="1"/>
</dbReference>
<proteinExistence type="predicted"/>
<dbReference type="Pfam" id="PF00043">
    <property type="entry name" value="GST_C"/>
    <property type="match status" value="1"/>
</dbReference>
<dbReference type="Gene3D" id="1.20.1050.10">
    <property type="match status" value="1"/>
</dbReference>